<dbReference type="PROSITE" id="PS50088">
    <property type="entry name" value="ANK_REPEAT"/>
    <property type="match status" value="3"/>
</dbReference>
<dbReference type="SMART" id="SM00248">
    <property type="entry name" value="ANK"/>
    <property type="match status" value="4"/>
</dbReference>
<protein>
    <submittedName>
        <fullName evidence="4">Ankyrin repeat domain-containing protein 1</fullName>
    </submittedName>
</protein>
<keyword evidence="2 3" id="KW-0040">ANK repeat</keyword>
<dbReference type="PANTHER" id="PTHR24201">
    <property type="entry name" value="ANK_REP_REGION DOMAIN-CONTAINING PROTEIN"/>
    <property type="match status" value="1"/>
</dbReference>
<dbReference type="Pfam" id="PF12796">
    <property type="entry name" value="Ank_2"/>
    <property type="match status" value="1"/>
</dbReference>
<dbReference type="STRING" id="404692.A0A0J6Y3E3"/>
<dbReference type="InterPro" id="IPR036770">
    <property type="entry name" value="Ankyrin_rpt-contain_sf"/>
</dbReference>
<evidence type="ECO:0000256" key="1">
    <source>
        <dbReference type="ARBA" id="ARBA00022737"/>
    </source>
</evidence>
<evidence type="ECO:0000256" key="2">
    <source>
        <dbReference type="ARBA" id="ARBA00023043"/>
    </source>
</evidence>
<dbReference type="PRINTS" id="PR01415">
    <property type="entry name" value="ANKYRIN"/>
</dbReference>
<proteinExistence type="predicted"/>
<dbReference type="InterPro" id="IPR050776">
    <property type="entry name" value="Ank_Repeat/CDKN_Inhibitor"/>
</dbReference>
<evidence type="ECO:0000313" key="5">
    <source>
        <dbReference type="Proteomes" id="UP000054565"/>
    </source>
</evidence>
<dbReference type="OrthoDB" id="366390at2759"/>
<dbReference type="PROSITE" id="PS50297">
    <property type="entry name" value="ANK_REP_REGION"/>
    <property type="match status" value="3"/>
</dbReference>
<dbReference type="AlphaFoldDB" id="A0A0J6Y3E3"/>
<organism evidence="4 5">
    <name type="scientific">Coccidioides immitis RMSCC 2394</name>
    <dbReference type="NCBI Taxonomy" id="404692"/>
    <lineage>
        <taxon>Eukaryota</taxon>
        <taxon>Fungi</taxon>
        <taxon>Dikarya</taxon>
        <taxon>Ascomycota</taxon>
        <taxon>Pezizomycotina</taxon>
        <taxon>Eurotiomycetes</taxon>
        <taxon>Eurotiomycetidae</taxon>
        <taxon>Onygenales</taxon>
        <taxon>Onygenaceae</taxon>
        <taxon>Coccidioides</taxon>
    </lineage>
</organism>
<feature type="repeat" description="ANK" evidence="3">
    <location>
        <begin position="207"/>
        <end position="239"/>
    </location>
</feature>
<evidence type="ECO:0000256" key="3">
    <source>
        <dbReference type="PROSITE-ProRule" id="PRU00023"/>
    </source>
</evidence>
<accession>A0A0J6Y3E3</accession>
<feature type="repeat" description="ANK" evidence="3">
    <location>
        <begin position="174"/>
        <end position="206"/>
    </location>
</feature>
<keyword evidence="1" id="KW-0677">Repeat</keyword>
<dbReference type="EMBL" id="DS028094">
    <property type="protein sequence ID" value="KMP03161.1"/>
    <property type="molecule type" value="Genomic_DNA"/>
</dbReference>
<dbReference type="SUPFAM" id="SSF48403">
    <property type="entry name" value="Ankyrin repeat"/>
    <property type="match status" value="1"/>
</dbReference>
<dbReference type="Pfam" id="PF00023">
    <property type="entry name" value="Ank"/>
    <property type="match status" value="1"/>
</dbReference>
<dbReference type="Gene3D" id="1.25.40.20">
    <property type="entry name" value="Ankyrin repeat-containing domain"/>
    <property type="match status" value="2"/>
</dbReference>
<feature type="repeat" description="ANK" evidence="3">
    <location>
        <begin position="141"/>
        <end position="173"/>
    </location>
</feature>
<sequence length="263" mass="28835">MELCLLGKGDTKALRTSAMEWTSSGLAIRLPNIPTSFIIFGILLREGDGKLTSTSEANGVNEELQGCVCFCGKAELLSLRLVSRPLASFFLPYADRQLALEIRRRAHYHLHRAAGISGSHEKAMVRRLLDAGAPVNQYDAAGETALHVATRHGNLDAAHVLLRAGAEVDAITAHAWTPLHLACRYGYVDIARELVVFGADVNKPGFHGWTALHYAVRGRHVNCARVLLEFGVEVDICDSDGRSALKEAKHQGWGVYRCYYVKS</sequence>
<dbReference type="InterPro" id="IPR002110">
    <property type="entry name" value="Ankyrin_rpt"/>
</dbReference>
<name>A0A0J6Y3E3_COCIT</name>
<evidence type="ECO:0000313" key="4">
    <source>
        <dbReference type="EMBL" id="KMP03161.1"/>
    </source>
</evidence>
<gene>
    <name evidence="4" type="ORF">CIRG_02853</name>
</gene>
<dbReference type="Proteomes" id="UP000054565">
    <property type="component" value="Unassembled WGS sequence"/>
</dbReference>
<reference evidence="5" key="1">
    <citation type="journal article" date="2010" name="Genome Res.">
        <title>Population genomic sequencing of Coccidioides fungi reveals recent hybridization and transposon control.</title>
        <authorList>
            <person name="Neafsey D.E."/>
            <person name="Barker B.M."/>
            <person name="Sharpton T.J."/>
            <person name="Stajich J.E."/>
            <person name="Park D.J."/>
            <person name="Whiston E."/>
            <person name="Hung C.-Y."/>
            <person name="McMahan C."/>
            <person name="White J."/>
            <person name="Sykes S."/>
            <person name="Heiman D."/>
            <person name="Young S."/>
            <person name="Zeng Q."/>
            <person name="Abouelleil A."/>
            <person name="Aftuck L."/>
            <person name="Bessette D."/>
            <person name="Brown A."/>
            <person name="FitzGerald M."/>
            <person name="Lui A."/>
            <person name="Macdonald J.P."/>
            <person name="Priest M."/>
            <person name="Orbach M.J."/>
            <person name="Galgiani J.N."/>
            <person name="Kirkland T.N."/>
            <person name="Cole G.T."/>
            <person name="Birren B.W."/>
            <person name="Henn M.R."/>
            <person name="Taylor J.W."/>
            <person name="Rounsley S.D."/>
        </authorList>
    </citation>
    <scope>NUCLEOTIDE SEQUENCE [LARGE SCALE GENOMIC DNA]</scope>
    <source>
        <strain evidence="5">RMSCC 2394</strain>
    </source>
</reference>